<dbReference type="OrthoDB" id="9816557at2"/>
<dbReference type="InterPro" id="IPR052354">
    <property type="entry name" value="Cell_Wall_Dynamics_Protein"/>
</dbReference>
<dbReference type="AlphaFoldDB" id="A0A5D4TE09"/>
<dbReference type="PANTHER" id="PTHR34408">
    <property type="entry name" value="FAMILY PROTEIN, PUTATIVE-RELATED"/>
    <property type="match status" value="1"/>
</dbReference>
<dbReference type="PANTHER" id="PTHR34408:SF1">
    <property type="entry name" value="GLYCOSYL HYDROLASE FAMILY 19 DOMAIN-CONTAINING PROTEIN HI_1415"/>
    <property type="match status" value="1"/>
</dbReference>
<sequence length="1040" mass="116240">MSKLIKYFSSSLVGLLLFTSLVTPTFAEAIKADSIEEDGFYIELLQEASLLHVESQEKLATLMEGVVLKVNRQGEELFTSWNQGEVLLENPVYEEVDVEMEVDEVGDEEPTTEPENFGTALTTAEVKIFDLVDEDKVLATIENDVLVDFYAQTEKGFIVFVGNIEGYIESTDVIVMKELEEETFPENDWSDVTDEQSEEETEETVTEETPDTEGEDVRENEGEESTENETEEVEFEEQQPSEENSDQPVENTSKSSLEKNKALEVKETVDEETITSTSSTSNIPASRDFVATDKYFVASERLSVYDNSSGKLVHVGYLNMGQVFPRVSDYGSWHKIKYGNGDGFVWKASTVPATQESIDAVKNLNNGQTNSERLIETIDTISVYDNTSGSLVSFAFLFKGITYPVIGDYSSSWVKVDVAGRIGYVYKPATKTPFETTDKYFEVLENNIPIYETGQSDSKVVGYLTKGQVFARVDEQNGFHRIKFGNGFAFVSTVQTAPSDGSKIKNENKSLENSTLHVVATSDVSVYDNSSGSLVLMGTMLKGTRYPIISQTSSWITVDLGGRIGKIYKPATRQEFVATDEYFQVIQDRVTVYSNSTGSLLPVGHLIKGQSYKRVSDFGSWHRIKYGNGYGFVWKEATTVSTSSAVPNQNPGKGNSDRKLSAIDNLTVYDNSTGTLLPFGSIRFGESYPIIRDYSSTWYEVDFAGRLGYVYKPATHEGPIYNYTQYELSLSQLSDIQYKLNPPPQTDRKYQLHYFTRSDGLDVVNGVGTVNKAEWNVRTSSDTASRSVGVLRNGNKVTVAGQELGRDGYIWYKVNMQWVNALPEDAIYYMNPDNFERESKSFYQFLVLSKPAGATAKELNDKILINKGTLTGNGQSFVDAAKKYSINELYLISHAFLETGHGKSSLATGMLVSQVDGKPVTPRIVYNMYGIGATDRCTLGRAQDCGAEFAYKSGWFTPQEAIVGGAEFAAERYVHHPQYKQDTLFKMRWNPGFTGQYGRNQYATDMAWADKQVYTLTNLYDVLDTYENLTFDIPVFTESK</sequence>
<feature type="region of interest" description="Disordered" evidence="1">
    <location>
        <begin position="181"/>
        <end position="284"/>
    </location>
</feature>
<dbReference type="Proteomes" id="UP000324517">
    <property type="component" value="Unassembled WGS sequence"/>
</dbReference>
<dbReference type="RefSeq" id="WP_148979251.1">
    <property type="nucleotide sequence ID" value="NZ_JBNILM010000004.1"/>
</dbReference>
<evidence type="ECO:0000259" key="3">
    <source>
        <dbReference type="SMART" id="SM00047"/>
    </source>
</evidence>
<feature type="domain" description="Mannosyl-glycoprotein endo-beta-N-acetylglucosamidase-like" evidence="3">
    <location>
        <begin position="862"/>
        <end position="1027"/>
    </location>
</feature>
<dbReference type="InterPro" id="IPR002901">
    <property type="entry name" value="MGlyc_endo_b_GlcNAc-like_dom"/>
</dbReference>
<dbReference type="EMBL" id="VTET01000004">
    <property type="protein sequence ID" value="TYS72386.1"/>
    <property type="molecule type" value="Genomic_DNA"/>
</dbReference>
<evidence type="ECO:0000256" key="2">
    <source>
        <dbReference type="SAM" id="SignalP"/>
    </source>
</evidence>
<dbReference type="Gene3D" id="2.30.30.40">
    <property type="entry name" value="SH3 Domains"/>
    <property type="match status" value="1"/>
</dbReference>
<feature type="compositionally biased region" description="Acidic residues" evidence="1">
    <location>
        <begin position="221"/>
        <end position="245"/>
    </location>
</feature>
<reference evidence="4 5" key="1">
    <citation type="submission" date="2019-08" db="EMBL/GenBank/DDBJ databases">
        <title>Bacillus genomes from the desert of Cuatro Cienegas, Coahuila.</title>
        <authorList>
            <person name="Olmedo-Alvarez G."/>
        </authorList>
    </citation>
    <scope>NUCLEOTIDE SEQUENCE [LARGE SCALE GENOMIC DNA]</scope>
    <source>
        <strain evidence="4 5">CH98b_3T</strain>
    </source>
</reference>
<feature type="signal peptide" evidence="2">
    <location>
        <begin position="1"/>
        <end position="27"/>
    </location>
</feature>
<evidence type="ECO:0000313" key="5">
    <source>
        <dbReference type="Proteomes" id="UP000324517"/>
    </source>
</evidence>
<protein>
    <recommendedName>
        <fullName evidence="3">Mannosyl-glycoprotein endo-beta-N-acetylglucosamidase-like domain-containing protein</fullName>
    </recommendedName>
</protein>
<feature type="compositionally biased region" description="Polar residues" evidence="1">
    <location>
        <begin position="246"/>
        <end position="255"/>
    </location>
</feature>
<dbReference type="Gene3D" id="1.10.530.10">
    <property type="match status" value="1"/>
</dbReference>
<gene>
    <name evidence="4" type="ORF">FZC75_10560</name>
</gene>
<comment type="caution">
    <text evidence="4">The sequence shown here is derived from an EMBL/GenBank/DDBJ whole genome shotgun (WGS) entry which is preliminary data.</text>
</comment>
<dbReference type="Pfam" id="PF01832">
    <property type="entry name" value="Glucosaminidase"/>
    <property type="match status" value="1"/>
</dbReference>
<keyword evidence="2" id="KW-0732">Signal</keyword>
<dbReference type="SMART" id="SM00047">
    <property type="entry name" value="LYZ2"/>
    <property type="match status" value="1"/>
</dbReference>
<feature type="chain" id="PRO_5038765096" description="Mannosyl-glycoprotein endo-beta-N-acetylglucosamidase-like domain-containing protein" evidence="2">
    <location>
        <begin position="28"/>
        <end position="1040"/>
    </location>
</feature>
<evidence type="ECO:0000256" key="1">
    <source>
        <dbReference type="SAM" id="MobiDB-lite"/>
    </source>
</evidence>
<evidence type="ECO:0000313" key="4">
    <source>
        <dbReference type="EMBL" id="TYS72386.1"/>
    </source>
</evidence>
<dbReference type="GO" id="GO:0004040">
    <property type="term" value="F:amidase activity"/>
    <property type="evidence" value="ECO:0007669"/>
    <property type="project" value="InterPro"/>
</dbReference>
<feature type="compositionally biased region" description="Basic and acidic residues" evidence="1">
    <location>
        <begin position="256"/>
        <end position="268"/>
    </location>
</feature>
<organism evidence="4 5">
    <name type="scientific">Sutcliffiella horikoshii</name>
    <dbReference type="NCBI Taxonomy" id="79883"/>
    <lineage>
        <taxon>Bacteria</taxon>
        <taxon>Bacillati</taxon>
        <taxon>Bacillota</taxon>
        <taxon>Bacilli</taxon>
        <taxon>Bacillales</taxon>
        <taxon>Bacillaceae</taxon>
        <taxon>Sutcliffiella</taxon>
    </lineage>
</organism>
<proteinExistence type="predicted"/>
<accession>A0A5D4TE09</accession>
<name>A0A5D4TE09_9BACI</name>
<feature type="compositionally biased region" description="Acidic residues" evidence="1">
    <location>
        <begin position="181"/>
        <end position="214"/>
    </location>
</feature>